<sequence>MEKKNFTVGRNEALIMLLVMLVVMGLGVIKFGLSPQVPVMAVMGILMAWGVFHKLPWSMINTGIKDGIETGIVPIFIFILVGALISTWIAAGIIPSLMVFGFHLISVQWFVPSVFIVCALVGSAVGSAFTVISTVGIAFFGMGVTMHVNPALVAGAIISGAVFGDKSSPLSESTNLTAAVVDADLFKHIINLMWSTVPAFVISLIVFGVMGSGEKGASLASINRVIDILETHFTISAWAIVPIACMFICAWRRVPAIPTLFLNIGVSLVMLLIEHPGTKLMKIASIIETGFVSHTGNKEVDVLLSRGGIASMMGTVSLIVLTLSLGGMLMQFGLIDAVMEPFAKHLNSDGKRISAVVLASIGVNIFIGEQFLSVILPGKAFKKTFDDAGLAPVALGRALEDGGTVINYLVPWGVAGVFAANTLGVSTMAFLPFTLFSLLSPVFSILSGVTGIGVKHQEKRVEG</sequence>
<reference evidence="11 14" key="2">
    <citation type="submission" date="2019-07" db="EMBL/GenBank/DDBJ databases">
        <title>Whole genome shotgun sequence of Lactobacillus siliginis NBRC 101315.</title>
        <authorList>
            <person name="Hosoyama A."/>
            <person name="Uohara A."/>
            <person name="Ohji S."/>
            <person name="Ichikawa N."/>
        </authorList>
    </citation>
    <scope>NUCLEOTIDE SEQUENCE [LARGE SCALE GENOMIC DNA]</scope>
    <source>
        <strain evidence="11 14">NBRC 101315</strain>
    </source>
</reference>
<feature type="domain" description="Na+/H+ antiporter NhaC-like C-terminal" evidence="10">
    <location>
        <begin position="160"/>
        <end position="452"/>
    </location>
</feature>
<dbReference type="EMBL" id="JQCB01000003">
    <property type="protein sequence ID" value="KRN96623.1"/>
    <property type="molecule type" value="Genomic_DNA"/>
</dbReference>
<dbReference type="Proteomes" id="UP000321429">
    <property type="component" value="Unassembled WGS sequence"/>
</dbReference>
<dbReference type="InterPro" id="IPR018461">
    <property type="entry name" value="Na/H_Antiport_NhaC-like_C"/>
</dbReference>
<evidence type="ECO:0000256" key="1">
    <source>
        <dbReference type="ARBA" id="ARBA00004651"/>
    </source>
</evidence>
<feature type="transmembrane region" description="Helical" evidence="9">
    <location>
        <begin position="72"/>
        <end position="94"/>
    </location>
</feature>
<gene>
    <name evidence="11" type="primary">nha1</name>
    <name evidence="12" type="ORF">IV55_GL001146</name>
    <name evidence="11" type="ORF">LSI01_16960</name>
</gene>
<evidence type="ECO:0000256" key="8">
    <source>
        <dbReference type="ARBA" id="ARBA00038435"/>
    </source>
</evidence>
<feature type="transmembrane region" description="Helical" evidence="9">
    <location>
        <begin position="355"/>
        <end position="376"/>
    </location>
</feature>
<feature type="transmembrane region" description="Helical" evidence="9">
    <location>
        <begin position="430"/>
        <end position="454"/>
    </location>
</feature>
<keyword evidence="4" id="KW-1003">Cell membrane</keyword>
<evidence type="ECO:0000256" key="4">
    <source>
        <dbReference type="ARBA" id="ARBA00022475"/>
    </source>
</evidence>
<protein>
    <submittedName>
        <fullName evidence="11">Na+/H+ antiporter NhaC</fullName>
    </submittedName>
    <submittedName>
        <fullName evidence="12">NhaC protein</fullName>
    </submittedName>
</protein>
<name>A0A0R2L4C1_9LACO</name>
<feature type="transmembrane region" description="Helical" evidence="9">
    <location>
        <begin position="114"/>
        <end position="140"/>
    </location>
</feature>
<evidence type="ECO:0000313" key="14">
    <source>
        <dbReference type="Proteomes" id="UP000321429"/>
    </source>
</evidence>
<dbReference type="GO" id="GO:0015297">
    <property type="term" value="F:antiporter activity"/>
    <property type="evidence" value="ECO:0007669"/>
    <property type="project" value="UniProtKB-KW"/>
</dbReference>
<keyword evidence="5 9" id="KW-0812">Transmembrane</keyword>
<keyword evidence="2" id="KW-0813">Transport</keyword>
<reference evidence="12 13" key="1">
    <citation type="journal article" date="2015" name="Genome Announc.">
        <title>Expanding the biotechnology potential of lactobacilli through comparative genomics of 213 strains and associated genera.</title>
        <authorList>
            <person name="Sun Z."/>
            <person name="Harris H.M."/>
            <person name="McCann A."/>
            <person name="Guo C."/>
            <person name="Argimon S."/>
            <person name="Zhang W."/>
            <person name="Yang X."/>
            <person name="Jeffery I.B."/>
            <person name="Cooney J.C."/>
            <person name="Kagawa T.F."/>
            <person name="Liu W."/>
            <person name="Song Y."/>
            <person name="Salvetti E."/>
            <person name="Wrobel A."/>
            <person name="Rasinkangas P."/>
            <person name="Parkhill J."/>
            <person name="Rea M.C."/>
            <person name="O'Sullivan O."/>
            <person name="Ritari J."/>
            <person name="Douillard F.P."/>
            <person name="Paul Ross R."/>
            <person name="Yang R."/>
            <person name="Briner A.E."/>
            <person name="Felis G.E."/>
            <person name="de Vos W.M."/>
            <person name="Barrangou R."/>
            <person name="Klaenhammer T.R."/>
            <person name="Caufield P.W."/>
            <person name="Cui Y."/>
            <person name="Zhang H."/>
            <person name="O'Toole P.W."/>
        </authorList>
    </citation>
    <scope>NUCLEOTIDE SEQUENCE [LARGE SCALE GENOMIC DNA]</scope>
    <source>
        <strain evidence="12 13">DSM 22696</strain>
    </source>
</reference>
<dbReference type="NCBIfam" id="TIGR00931">
    <property type="entry name" value="antiport_nhaC"/>
    <property type="match status" value="1"/>
</dbReference>
<evidence type="ECO:0000256" key="7">
    <source>
        <dbReference type="ARBA" id="ARBA00023136"/>
    </source>
</evidence>
<evidence type="ECO:0000313" key="12">
    <source>
        <dbReference type="EMBL" id="KRN96623.1"/>
    </source>
</evidence>
<keyword evidence="6 9" id="KW-1133">Transmembrane helix</keyword>
<feature type="transmembrane region" description="Helical" evidence="9">
    <location>
        <begin position="12"/>
        <end position="33"/>
    </location>
</feature>
<dbReference type="InterPro" id="IPR052180">
    <property type="entry name" value="NhaC_Na-H+_Antiporter"/>
</dbReference>
<dbReference type="RefSeq" id="WP_057809238.1">
    <property type="nucleotide sequence ID" value="NZ_BJUD01000050.1"/>
</dbReference>
<feature type="transmembrane region" description="Helical" evidence="9">
    <location>
        <begin position="256"/>
        <end position="273"/>
    </location>
</feature>
<dbReference type="Proteomes" id="UP000051139">
    <property type="component" value="Unassembled WGS sequence"/>
</dbReference>
<feature type="transmembrane region" description="Helical" evidence="9">
    <location>
        <begin position="316"/>
        <end position="335"/>
    </location>
</feature>
<dbReference type="OrthoDB" id="9762978at2"/>
<evidence type="ECO:0000259" key="10">
    <source>
        <dbReference type="Pfam" id="PF03553"/>
    </source>
</evidence>
<organism evidence="12 13">
    <name type="scientific">Furfurilactobacillus siliginis</name>
    <dbReference type="NCBI Taxonomy" id="348151"/>
    <lineage>
        <taxon>Bacteria</taxon>
        <taxon>Bacillati</taxon>
        <taxon>Bacillota</taxon>
        <taxon>Bacilli</taxon>
        <taxon>Lactobacillales</taxon>
        <taxon>Lactobacillaceae</taxon>
        <taxon>Furfurilactobacillus</taxon>
    </lineage>
</organism>
<dbReference type="PANTHER" id="PTHR33451">
    <property type="entry name" value="MALATE-2H(+)/NA(+)-LACTATE ANTIPORTER"/>
    <property type="match status" value="1"/>
</dbReference>
<feature type="transmembrane region" description="Helical" evidence="9">
    <location>
        <begin position="189"/>
        <end position="210"/>
    </location>
</feature>
<keyword evidence="7 9" id="KW-0472">Membrane</keyword>
<evidence type="ECO:0000256" key="5">
    <source>
        <dbReference type="ARBA" id="ARBA00022692"/>
    </source>
</evidence>
<feature type="transmembrane region" description="Helical" evidence="9">
    <location>
        <begin position="231"/>
        <end position="250"/>
    </location>
</feature>
<dbReference type="PATRIC" id="fig|348151.3.peg.1175"/>
<evidence type="ECO:0000313" key="11">
    <source>
        <dbReference type="EMBL" id="GEK29385.1"/>
    </source>
</evidence>
<comment type="subcellular location">
    <subcellularLocation>
        <location evidence="1">Cell membrane</location>
        <topology evidence="1">Multi-pass membrane protein</topology>
    </subcellularLocation>
</comment>
<comment type="caution">
    <text evidence="12">The sequence shown here is derived from an EMBL/GenBank/DDBJ whole genome shotgun (WGS) entry which is preliminary data.</text>
</comment>
<feature type="transmembrane region" description="Helical" evidence="9">
    <location>
        <begin position="147"/>
        <end position="164"/>
    </location>
</feature>
<proteinExistence type="inferred from homology"/>
<dbReference type="GO" id="GO:0005886">
    <property type="term" value="C:plasma membrane"/>
    <property type="evidence" value="ECO:0007669"/>
    <property type="project" value="UniProtKB-SubCell"/>
</dbReference>
<dbReference type="Pfam" id="PF03553">
    <property type="entry name" value="Na_H_antiporter"/>
    <property type="match status" value="1"/>
</dbReference>
<evidence type="ECO:0000256" key="9">
    <source>
        <dbReference type="SAM" id="Phobius"/>
    </source>
</evidence>
<dbReference type="AlphaFoldDB" id="A0A0R2L4C1"/>
<accession>A0A0R2L4C1</accession>
<keyword evidence="3" id="KW-0050">Antiport</keyword>
<dbReference type="InterPro" id="IPR004770">
    <property type="entry name" value="Na/H_antiport_NhaC"/>
</dbReference>
<evidence type="ECO:0000313" key="13">
    <source>
        <dbReference type="Proteomes" id="UP000051139"/>
    </source>
</evidence>
<dbReference type="EMBL" id="BJUD01000050">
    <property type="protein sequence ID" value="GEK29385.1"/>
    <property type="molecule type" value="Genomic_DNA"/>
</dbReference>
<evidence type="ECO:0000256" key="6">
    <source>
        <dbReference type="ARBA" id="ARBA00022989"/>
    </source>
</evidence>
<evidence type="ECO:0000256" key="2">
    <source>
        <dbReference type="ARBA" id="ARBA00022448"/>
    </source>
</evidence>
<dbReference type="PANTHER" id="PTHR33451:SF6">
    <property type="entry name" value="NA(+)_H(+) ANTIPORTER NHAC"/>
    <property type="match status" value="1"/>
</dbReference>
<keyword evidence="13" id="KW-1185">Reference proteome</keyword>
<feature type="transmembrane region" description="Helical" evidence="9">
    <location>
        <begin position="405"/>
        <end position="424"/>
    </location>
</feature>
<comment type="similarity">
    <text evidence="8">Belongs to the NhaC Na(+)/H(+) (TC 2.A.35) antiporter family.</text>
</comment>
<feature type="transmembrane region" description="Helical" evidence="9">
    <location>
        <begin position="39"/>
        <end position="60"/>
    </location>
</feature>
<evidence type="ECO:0000256" key="3">
    <source>
        <dbReference type="ARBA" id="ARBA00022449"/>
    </source>
</evidence>